<dbReference type="PROSITE" id="PS51059">
    <property type="entry name" value="PARP_CATALYTIC"/>
    <property type="match status" value="1"/>
</dbReference>
<dbReference type="EMBL" id="KL596753">
    <property type="protein sequence ID" value="KER26221.1"/>
    <property type="molecule type" value="Genomic_DNA"/>
</dbReference>
<accession>A0A074ZG24</accession>
<keyword evidence="1" id="KW-0328">Glycosyltransferase</keyword>
<protein>
    <submittedName>
        <fullName evidence="5">Uncharacterized protein</fullName>
    </submittedName>
</protein>
<organism evidence="5 6">
    <name type="scientific">Opisthorchis viverrini</name>
    <name type="common">Southeast Asian liver fluke</name>
    <dbReference type="NCBI Taxonomy" id="6198"/>
    <lineage>
        <taxon>Eukaryota</taxon>
        <taxon>Metazoa</taxon>
        <taxon>Spiralia</taxon>
        <taxon>Lophotrochozoa</taxon>
        <taxon>Platyhelminthes</taxon>
        <taxon>Trematoda</taxon>
        <taxon>Digenea</taxon>
        <taxon>Opisthorchiida</taxon>
        <taxon>Opisthorchiata</taxon>
        <taxon>Opisthorchiidae</taxon>
        <taxon>Opisthorchis</taxon>
    </lineage>
</organism>
<evidence type="ECO:0000313" key="6">
    <source>
        <dbReference type="Proteomes" id="UP000054324"/>
    </source>
</evidence>
<keyword evidence="6" id="KW-1185">Reference proteome</keyword>
<feature type="non-terminal residue" evidence="5">
    <location>
        <position position="1"/>
    </location>
</feature>
<dbReference type="SUPFAM" id="SSF56399">
    <property type="entry name" value="ADP-ribosylation"/>
    <property type="match status" value="1"/>
</dbReference>
<keyword evidence="2" id="KW-0808">Transferase</keyword>
<dbReference type="PANTHER" id="PTHR10459">
    <property type="entry name" value="DNA LIGASE"/>
    <property type="match status" value="1"/>
</dbReference>
<dbReference type="KEGG" id="ovi:T265_14047"/>
<dbReference type="OrthoDB" id="429950at2759"/>
<dbReference type="GO" id="GO:0003950">
    <property type="term" value="F:NAD+ poly-ADP-ribosyltransferase activity"/>
    <property type="evidence" value="ECO:0007669"/>
    <property type="project" value="UniProtKB-UniRule"/>
</dbReference>
<dbReference type="RefSeq" id="XP_009170059.1">
    <property type="nucleotide sequence ID" value="XM_009171795.1"/>
</dbReference>
<keyword evidence="3" id="KW-0520">NAD</keyword>
<proteinExistence type="predicted"/>
<dbReference type="PANTHER" id="PTHR10459:SF60">
    <property type="entry name" value="POLY [ADP-RIBOSE] POLYMERASE 2"/>
    <property type="match status" value="1"/>
</dbReference>
<dbReference type="Gene3D" id="3.90.228.10">
    <property type="match status" value="1"/>
</dbReference>
<evidence type="ECO:0000313" key="5">
    <source>
        <dbReference type="EMBL" id="KER26221.1"/>
    </source>
</evidence>
<dbReference type="GO" id="GO:0005730">
    <property type="term" value="C:nucleolus"/>
    <property type="evidence" value="ECO:0007669"/>
    <property type="project" value="TreeGrafter"/>
</dbReference>
<dbReference type="GO" id="GO:0006302">
    <property type="term" value="P:double-strand break repair"/>
    <property type="evidence" value="ECO:0007669"/>
    <property type="project" value="TreeGrafter"/>
</dbReference>
<dbReference type="InterPro" id="IPR012317">
    <property type="entry name" value="Poly(ADP-ribose)pol_cat_dom"/>
</dbReference>
<reference evidence="5 6" key="1">
    <citation type="submission" date="2013-11" db="EMBL/GenBank/DDBJ databases">
        <title>Opisthorchis viverrini - life in the bile duct.</title>
        <authorList>
            <person name="Young N.D."/>
            <person name="Nagarajan N."/>
            <person name="Lin S.J."/>
            <person name="Korhonen P.K."/>
            <person name="Jex A.R."/>
            <person name="Hall R.S."/>
            <person name="Safavi-Hemami H."/>
            <person name="Kaewkong W."/>
            <person name="Bertrand D."/>
            <person name="Gao S."/>
            <person name="Seet Q."/>
            <person name="Wongkham S."/>
            <person name="Teh B.T."/>
            <person name="Wongkham C."/>
            <person name="Intapan P.M."/>
            <person name="Maleewong W."/>
            <person name="Yang X."/>
            <person name="Hu M."/>
            <person name="Wang Z."/>
            <person name="Hofmann A."/>
            <person name="Sternberg P.W."/>
            <person name="Tan P."/>
            <person name="Wang J."/>
            <person name="Gasser R.B."/>
        </authorList>
    </citation>
    <scope>NUCLEOTIDE SEQUENCE [LARGE SCALE GENOMIC DNA]</scope>
</reference>
<evidence type="ECO:0000256" key="2">
    <source>
        <dbReference type="ARBA" id="ARBA00022679"/>
    </source>
</evidence>
<sequence>VSLGKVNELYQACHTANQLPEGTHSVKGVGRVTPEESTWSKLDDDVTVPIGKLVPSPEANSDNLALQFNEYVVYDPNQVRLRYLVKIKFNFC</sequence>
<evidence type="ECO:0000256" key="4">
    <source>
        <dbReference type="ARBA" id="ARBA00033987"/>
    </source>
</evidence>
<evidence type="ECO:0000256" key="1">
    <source>
        <dbReference type="ARBA" id="ARBA00022676"/>
    </source>
</evidence>
<dbReference type="GO" id="GO:0070212">
    <property type="term" value="P:protein poly-ADP-ribosylation"/>
    <property type="evidence" value="ECO:0007669"/>
    <property type="project" value="TreeGrafter"/>
</dbReference>
<dbReference type="AlphaFoldDB" id="A0A074ZG24"/>
<dbReference type="STRING" id="6198.A0A074ZG24"/>
<dbReference type="Pfam" id="PF00644">
    <property type="entry name" value="PARP"/>
    <property type="match status" value="1"/>
</dbReference>
<dbReference type="Proteomes" id="UP000054324">
    <property type="component" value="Unassembled WGS sequence"/>
</dbReference>
<gene>
    <name evidence="5" type="ORF">T265_14047</name>
</gene>
<name>A0A074ZG24_OPIVI</name>
<dbReference type="GO" id="GO:1990404">
    <property type="term" value="F:NAD+-protein mono-ADP-ribosyltransferase activity"/>
    <property type="evidence" value="ECO:0007669"/>
    <property type="project" value="TreeGrafter"/>
</dbReference>
<evidence type="ECO:0000256" key="3">
    <source>
        <dbReference type="ARBA" id="ARBA00023027"/>
    </source>
</evidence>
<dbReference type="GeneID" id="20328213"/>
<comment type="catalytic activity">
    <reaction evidence="4">
        <text>NAD(+) + (ADP-D-ribosyl)n-acceptor = nicotinamide + (ADP-D-ribosyl)n+1-acceptor + H(+).</text>
        <dbReference type="EC" id="2.4.2.30"/>
    </reaction>
</comment>
<dbReference type="CTD" id="20328213"/>
<dbReference type="InterPro" id="IPR050800">
    <property type="entry name" value="ARTD/PARP"/>
</dbReference>